<gene>
    <name evidence="5" type="ORF">GCM10023094_32390</name>
</gene>
<dbReference type="Proteomes" id="UP001501183">
    <property type="component" value="Unassembled WGS sequence"/>
</dbReference>
<dbReference type="RefSeq" id="WP_345346973.1">
    <property type="nucleotide sequence ID" value="NZ_BAABFB010000050.1"/>
</dbReference>
<reference evidence="6" key="1">
    <citation type="journal article" date="2019" name="Int. J. Syst. Evol. Microbiol.">
        <title>The Global Catalogue of Microorganisms (GCM) 10K type strain sequencing project: providing services to taxonomists for standard genome sequencing and annotation.</title>
        <authorList>
            <consortium name="The Broad Institute Genomics Platform"/>
            <consortium name="The Broad Institute Genome Sequencing Center for Infectious Disease"/>
            <person name="Wu L."/>
            <person name="Ma J."/>
        </authorList>
    </citation>
    <scope>NUCLEOTIDE SEQUENCE [LARGE SCALE GENOMIC DNA]</scope>
    <source>
        <strain evidence="6">JCM 32206</strain>
    </source>
</reference>
<comment type="caution">
    <text evidence="5">The sequence shown here is derived from an EMBL/GenBank/DDBJ whole genome shotgun (WGS) entry which is preliminary data.</text>
</comment>
<dbReference type="PANTHER" id="PTHR45024">
    <property type="entry name" value="DEHYDROGENASES, SHORT CHAIN"/>
    <property type="match status" value="1"/>
</dbReference>
<comment type="similarity">
    <text evidence="1 3">Belongs to the short-chain dehydrogenases/reductases (SDR) family.</text>
</comment>
<protein>
    <submittedName>
        <fullName evidence="5">SDR family NAD(P)-dependent oxidoreductase</fullName>
    </submittedName>
</protein>
<dbReference type="InterPro" id="IPR057326">
    <property type="entry name" value="KR_dom"/>
</dbReference>
<dbReference type="InterPro" id="IPR036291">
    <property type="entry name" value="NAD(P)-bd_dom_sf"/>
</dbReference>
<dbReference type="Pfam" id="PF00106">
    <property type="entry name" value="adh_short"/>
    <property type="match status" value="1"/>
</dbReference>
<name>A0ABP8P610_9NOCA</name>
<evidence type="ECO:0000313" key="6">
    <source>
        <dbReference type="Proteomes" id="UP001501183"/>
    </source>
</evidence>
<keyword evidence="2" id="KW-0560">Oxidoreductase</keyword>
<evidence type="ECO:0000313" key="5">
    <source>
        <dbReference type="EMBL" id="GAA4482456.1"/>
    </source>
</evidence>
<evidence type="ECO:0000256" key="3">
    <source>
        <dbReference type="RuleBase" id="RU000363"/>
    </source>
</evidence>
<organism evidence="5 6">
    <name type="scientific">Rhodococcus olei</name>
    <dbReference type="NCBI Taxonomy" id="2161675"/>
    <lineage>
        <taxon>Bacteria</taxon>
        <taxon>Bacillati</taxon>
        <taxon>Actinomycetota</taxon>
        <taxon>Actinomycetes</taxon>
        <taxon>Mycobacteriales</taxon>
        <taxon>Nocardiaceae</taxon>
        <taxon>Rhodococcus</taxon>
    </lineage>
</organism>
<feature type="domain" description="Ketoreductase" evidence="4">
    <location>
        <begin position="10"/>
        <end position="194"/>
    </location>
</feature>
<dbReference type="Gene3D" id="3.40.50.720">
    <property type="entry name" value="NAD(P)-binding Rossmann-like Domain"/>
    <property type="match status" value="2"/>
</dbReference>
<dbReference type="InterPro" id="IPR051687">
    <property type="entry name" value="Peroxisomal_Beta-Oxidation"/>
</dbReference>
<evidence type="ECO:0000256" key="1">
    <source>
        <dbReference type="ARBA" id="ARBA00006484"/>
    </source>
</evidence>
<dbReference type="PANTHER" id="PTHR45024:SF2">
    <property type="entry name" value="SCP2 DOMAIN-CONTAINING PROTEIN"/>
    <property type="match status" value="1"/>
</dbReference>
<evidence type="ECO:0000259" key="4">
    <source>
        <dbReference type="SMART" id="SM00822"/>
    </source>
</evidence>
<dbReference type="PRINTS" id="PR00081">
    <property type="entry name" value="GDHRDH"/>
</dbReference>
<dbReference type="EMBL" id="BAABFB010000050">
    <property type="protein sequence ID" value="GAA4482456.1"/>
    <property type="molecule type" value="Genomic_DNA"/>
</dbReference>
<dbReference type="InterPro" id="IPR002347">
    <property type="entry name" value="SDR_fam"/>
</dbReference>
<dbReference type="SUPFAM" id="SSF51735">
    <property type="entry name" value="NAD(P)-binding Rossmann-fold domains"/>
    <property type="match status" value="1"/>
</dbReference>
<dbReference type="SMART" id="SM00822">
    <property type="entry name" value="PKS_KR"/>
    <property type="match status" value="1"/>
</dbReference>
<dbReference type="PRINTS" id="PR00080">
    <property type="entry name" value="SDRFAMILY"/>
</dbReference>
<evidence type="ECO:0000256" key="2">
    <source>
        <dbReference type="ARBA" id="ARBA00023002"/>
    </source>
</evidence>
<accession>A0ABP8P610</accession>
<sequence length="319" mass="32828">MTVTLDFAGKVAIVTGAGRGLGREYALALAARGVRVLVNDRGGSASGDGSSTTPADSVVDRIRAAGGEAAADSGDVVSEHADIVAAAHERWGRLDILVNNAGISGGGLLHEIDQADFDRVFDTHFRGTLGMLRSAWPLLADGGGRVVNTSSSSVFGMGGTSQYISAKAAIIGLTRAAAQEGEAVGVAVNAIMPTAYTRLTDQIPDEAFRDVLRSTFRPELVAPFVTWLCHDSATVTGELFAVAGGRVARVFLGEAPGVVLEEPTPEDYAGRLGRLMSVDGFTIPENAMAEAVATFAALAAPTDGVQGVDGSGWAPRTDA</sequence>
<keyword evidence="6" id="KW-1185">Reference proteome</keyword>
<proteinExistence type="inferred from homology"/>